<reference evidence="3 4" key="1">
    <citation type="submission" date="2020-12" db="EMBL/GenBank/DDBJ databases">
        <title>Metabolic potential, ecology and presence of endohyphal bacteria is reflected in genomic diversity of Mucoromycotina.</title>
        <authorList>
            <person name="Muszewska A."/>
            <person name="Okrasinska A."/>
            <person name="Steczkiewicz K."/>
            <person name="Drgas O."/>
            <person name="Orlowska M."/>
            <person name="Perlinska-Lenart U."/>
            <person name="Aleksandrzak-Piekarczyk T."/>
            <person name="Szatraj K."/>
            <person name="Zielenkiewicz U."/>
            <person name="Pilsyk S."/>
            <person name="Malc E."/>
            <person name="Mieczkowski P."/>
            <person name="Kruszewska J.S."/>
            <person name="Biernat P."/>
            <person name="Pawlowska J."/>
        </authorList>
    </citation>
    <scope>NUCLEOTIDE SEQUENCE [LARGE SCALE GENOMIC DNA]</scope>
    <source>
        <strain evidence="3 4">CBS 142.35</strain>
    </source>
</reference>
<feature type="coiled-coil region" evidence="1">
    <location>
        <begin position="347"/>
        <end position="374"/>
    </location>
</feature>
<accession>A0A8H7S869</accession>
<evidence type="ECO:0000313" key="3">
    <source>
        <dbReference type="EMBL" id="KAG2224567.1"/>
    </source>
</evidence>
<keyword evidence="1" id="KW-0175">Coiled coil</keyword>
<proteinExistence type="predicted"/>
<feature type="region of interest" description="Disordered" evidence="2">
    <location>
        <begin position="1"/>
        <end position="47"/>
    </location>
</feature>
<dbReference type="OrthoDB" id="2281294at2759"/>
<evidence type="ECO:0000256" key="1">
    <source>
        <dbReference type="SAM" id="Coils"/>
    </source>
</evidence>
<feature type="compositionally biased region" description="Pro residues" evidence="2">
    <location>
        <begin position="92"/>
        <end position="104"/>
    </location>
</feature>
<organism evidence="3 4">
    <name type="scientific">Circinella minor</name>
    <dbReference type="NCBI Taxonomy" id="1195481"/>
    <lineage>
        <taxon>Eukaryota</taxon>
        <taxon>Fungi</taxon>
        <taxon>Fungi incertae sedis</taxon>
        <taxon>Mucoromycota</taxon>
        <taxon>Mucoromycotina</taxon>
        <taxon>Mucoromycetes</taxon>
        <taxon>Mucorales</taxon>
        <taxon>Lichtheimiaceae</taxon>
        <taxon>Circinella</taxon>
    </lineage>
</organism>
<dbReference type="EMBL" id="JAEPRB010000041">
    <property type="protein sequence ID" value="KAG2224567.1"/>
    <property type="molecule type" value="Genomic_DNA"/>
</dbReference>
<gene>
    <name evidence="3" type="ORF">INT45_004412</name>
</gene>
<protein>
    <submittedName>
        <fullName evidence="3">Uncharacterized protein</fullName>
    </submittedName>
</protein>
<comment type="caution">
    <text evidence="3">The sequence shown here is derived from an EMBL/GenBank/DDBJ whole genome shotgun (WGS) entry which is preliminary data.</text>
</comment>
<evidence type="ECO:0000256" key="2">
    <source>
        <dbReference type="SAM" id="MobiDB-lite"/>
    </source>
</evidence>
<feature type="compositionally biased region" description="Low complexity" evidence="2">
    <location>
        <begin position="33"/>
        <end position="45"/>
    </location>
</feature>
<dbReference type="Proteomes" id="UP000646827">
    <property type="component" value="Unassembled WGS sequence"/>
</dbReference>
<feature type="region of interest" description="Disordered" evidence="2">
    <location>
        <begin position="72"/>
        <end position="110"/>
    </location>
</feature>
<name>A0A8H7S869_9FUNG</name>
<keyword evidence="4" id="KW-1185">Reference proteome</keyword>
<sequence>MLHVPTTPIPESTGIPEWSLTDEHHHHNHHHSSSPQQPLSPQQEEQLNHHDSGYFHTATEDNFFFLHQQRDNEQHYEQQQQQPQNDHDQLSLPPPPPRLPPPLMEPGLGEEENTKDLMLNNHEYNMTVDPTYETATRIFYATMQKFARQGYHRRTFLESWHLHSMYSKSQQILLGIPNAHSMVFLSGDDFMFTPQLVPQEMEFDWEEQQPLGMGDDGVMVMTAPAPEIMDENTWMRQQPTIMDEEDEEDEEEDVVDHNMVAPTAPDLHNHHQIDWVNWYRTGNLPLPPPSTVMGHDDDDDDEDEIHNNMNVNNDDSSKHNNDIIINNRNNRDDEMLHEEQQKERGHNVTELETVEAAEEQKEKFEENEDQTLGEQPSSIKVSCNTNSNNEVTQGEKGKEIIRINAEEYISSIEKDLSIQDVEGCDNVLSYQSLADMIPPPPLIPPLPSSTTTSTAATSLPLPSTTTTMKGSYGSTIAERSLHHQQLQFQDNSLNSNRNTRRNDLTEKLLQFPLLRSSDRLANATLEAFELAEELASNKATFFGFLLYFVRIWQVLFLCAESLISIRRKPPLVSPFYHQSYRKSRKISNINGDNMV</sequence>
<evidence type="ECO:0000313" key="4">
    <source>
        <dbReference type="Proteomes" id="UP000646827"/>
    </source>
</evidence>
<dbReference type="AlphaFoldDB" id="A0A8H7S869"/>